<evidence type="ECO:0000256" key="2">
    <source>
        <dbReference type="ARBA" id="ARBA00022679"/>
    </source>
</evidence>
<evidence type="ECO:0000256" key="5">
    <source>
        <dbReference type="ARBA" id="ARBA00023098"/>
    </source>
</evidence>
<evidence type="ECO:0000256" key="3">
    <source>
        <dbReference type="ARBA" id="ARBA00022723"/>
    </source>
</evidence>
<comment type="subunit">
    <text evidence="9">Homodimer.</text>
</comment>
<dbReference type="PANTHER" id="PTHR40029">
    <property type="match status" value="1"/>
</dbReference>
<dbReference type="GO" id="GO:0000287">
    <property type="term" value="F:magnesium ion binding"/>
    <property type="evidence" value="ECO:0007669"/>
    <property type="project" value="UniProtKB-UniRule"/>
</dbReference>
<feature type="binding site" evidence="9">
    <location>
        <position position="38"/>
    </location>
    <ligand>
        <name>Mg(2+)</name>
        <dbReference type="ChEBI" id="CHEBI:18420"/>
    </ligand>
</feature>
<feature type="binding site" evidence="9">
    <location>
        <position position="12"/>
    </location>
    <ligand>
        <name>Mg(2+)</name>
        <dbReference type="ChEBI" id="CHEBI:18420"/>
    </ligand>
</feature>
<accession>A0A1Y3PAS4</accession>
<comment type="similarity">
    <text evidence="9">Belongs to the GGGP/HepGP synthase family.</text>
</comment>
<gene>
    <name evidence="9" type="primary">pcrB</name>
    <name evidence="10" type="ORF">BAA01_00845</name>
</gene>
<dbReference type="GO" id="GO:0120536">
    <property type="term" value="F:heptaprenylglyceryl phosphate synthase activity"/>
    <property type="evidence" value="ECO:0007669"/>
    <property type="project" value="UniProtKB-ARBA"/>
</dbReference>
<dbReference type="NCBIfam" id="NF003199">
    <property type="entry name" value="PRK04169.1-3"/>
    <property type="match status" value="1"/>
</dbReference>
<dbReference type="HAMAP" id="MF_00112">
    <property type="entry name" value="GGGP_HepGP_synthase"/>
    <property type="match status" value="1"/>
</dbReference>
<evidence type="ECO:0000256" key="6">
    <source>
        <dbReference type="ARBA" id="ARBA00023209"/>
    </source>
</evidence>
<organism evidence="10 11">
    <name type="scientific">Bacillus thermozeamaize</name>
    <dbReference type="NCBI Taxonomy" id="230954"/>
    <lineage>
        <taxon>Bacteria</taxon>
        <taxon>Bacillati</taxon>
        <taxon>Bacillota</taxon>
        <taxon>Bacilli</taxon>
        <taxon>Bacillales</taxon>
        <taxon>Bacillaceae</taxon>
        <taxon>Bacillus</taxon>
    </lineage>
</organism>
<keyword evidence="7 9" id="KW-1208">Phospholipid metabolism</keyword>
<comment type="caution">
    <text evidence="9">Lacks conserved residue(s) required for the propagation of feature annotation.</text>
</comment>
<dbReference type="Gene3D" id="3.20.20.390">
    <property type="entry name" value="FMN-linked oxidoreductases"/>
    <property type="match status" value="1"/>
</dbReference>
<evidence type="ECO:0000256" key="1">
    <source>
        <dbReference type="ARBA" id="ARBA00022516"/>
    </source>
</evidence>
<keyword evidence="2 9" id="KW-0808">Transferase</keyword>
<sequence length="226" mass="25094">MIQSWRHVFKLDPDRFLSEEALDAICTSGTDAVIVGGTQNVTYENTVELLARVRRYEIPCVLEVSSSEAVVPGFDLYLLPMVLNAGDRHWLIDAHLAGLKKYGSLIPWDLVVVEGYLVGNPDSAVGRLTESRTALSPEEVQAYARLAEHLFQLPVFYIEFSGKLGSQAWLEAARPILRRSRLFYGGGIRTAEAAARLAQWADTIVVGNAIYDDLQAALSTLRPFKR</sequence>
<comment type="function">
    <text evidence="9">Prenyltransferase that catalyzes in vivo the transfer of the heptaprenyl moiety of heptaprenyl pyrophosphate (HepPP; 35 carbon atoms) to the C3 hydroxyl of sn-glycerol-1-phosphate (G1P), producing heptaprenylglyceryl phosphate (HepGP). This reaction is an ether-bond-formation step in the biosynthesis of archaea-type G1P-based membrane lipids found in Bacillales.</text>
</comment>
<evidence type="ECO:0000256" key="9">
    <source>
        <dbReference type="HAMAP-Rule" id="MF_00112"/>
    </source>
</evidence>
<dbReference type="Pfam" id="PF01884">
    <property type="entry name" value="PcrB"/>
    <property type="match status" value="1"/>
</dbReference>
<dbReference type="SUPFAM" id="SSF51395">
    <property type="entry name" value="FMN-linked oxidoreductases"/>
    <property type="match status" value="1"/>
</dbReference>
<dbReference type="AlphaFoldDB" id="A0A1Y3PAS4"/>
<evidence type="ECO:0000256" key="4">
    <source>
        <dbReference type="ARBA" id="ARBA00022842"/>
    </source>
</evidence>
<evidence type="ECO:0000256" key="8">
    <source>
        <dbReference type="ARBA" id="ARBA00048318"/>
    </source>
</evidence>
<comment type="caution">
    <text evidence="10">The sequence shown here is derived from an EMBL/GenBank/DDBJ whole genome shotgun (WGS) entry which is preliminary data.</text>
</comment>
<dbReference type="CDD" id="cd02812">
    <property type="entry name" value="PcrB_like"/>
    <property type="match status" value="1"/>
</dbReference>
<keyword evidence="3 9" id="KW-0479">Metal-binding</keyword>
<dbReference type="NCBIfam" id="TIGR01768">
    <property type="entry name" value="GGGP-family"/>
    <property type="match status" value="1"/>
</dbReference>
<keyword evidence="1 9" id="KW-0444">Lipid biosynthesis</keyword>
<keyword evidence="4 9" id="KW-0460">Magnesium</keyword>
<evidence type="ECO:0000256" key="7">
    <source>
        <dbReference type="ARBA" id="ARBA00023264"/>
    </source>
</evidence>
<keyword evidence="5 9" id="KW-0443">Lipid metabolism</keyword>
<dbReference type="GO" id="GO:0046474">
    <property type="term" value="P:glycerophospholipid biosynthetic process"/>
    <property type="evidence" value="ECO:0007669"/>
    <property type="project" value="UniProtKB-UniRule"/>
</dbReference>
<reference evidence="11" key="1">
    <citation type="submission" date="2016-06" db="EMBL/GenBank/DDBJ databases">
        <authorList>
            <person name="Nascimento L."/>
            <person name="Pereira R.V."/>
            <person name="Martins L.F."/>
            <person name="Quaggio R.B."/>
            <person name="Silva A.M."/>
            <person name="Setubal J.C."/>
        </authorList>
    </citation>
    <scope>NUCLEOTIDE SEQUENCE [LARGE SCALE GENOMIC DNA]</scope>
</reference>
<comment type="pathway">
    <text evidence="9">Membrane lipid metabolism; glycerophospholipid metabolism.</text>
</comment>
<dbReference type="InterPro" id="IPR038597">
    <property type="entry name" value="GGGP/HepGP_synthase_sf"/>
</dbReference>
<proteinExistence type="inferred from homology"/>
<dbReference type="InterPro" id="IPR039074">
    <property type="entry name" value="GGGP/HepGP_synthase_I"/>
</dbReference>
<comment type="catalytic activity">
    <reaction evidence="8 9">
        <text>sn-glycerol 1-phosphate + all-trans-heptaprenyl diphosphate = 3-heptaprenyl-sn-glycero-1-phosphate + diphosphate</text>
        <dbReference type="Rhea" id="RHEA:33495"/>
        <dbReference type="ChEBI" id="CHEBI:33019"/>
        <dbReference type="ChEBI" id="CHEBI:57685"/>
        <dbReference type="ChEBI" id="CHEBI:58206"/>
        <dbReference type="ChEBI" id="CHEBI:64781"/>
        <dbReference type="EC" id="2.5.1.n9"/>
    </reaction>
</comment>
<name>A0A1Y3PAS4_9BACI</name>
<comment type="cofactor">
    <cofactor evidence="9">
        <name>Mg(2+)</name>
        <dbReference type="ChEBI" id="CHEBI:18420"/>
    </cofactor>
</comment>
<dbReference type="NCBIfam" id="NF003197">
    <property type="entry name" value="PRK04169.1-1"/>
    <property type="match status" value="1"/>
</dbReference>
<protein>
    <recommendedName>
        <fullName evidence="9">Heptaprenylglyceryl phosphate synthase</fullName>
        <shortName evidence="9">HepGP synthase</shortName>
        <ecNumber evidence="9">2.5.1.n9</ecNumber>
    </recommendedName>
    <alternativeName>
        <fullName evidence="9">Glycerol-1-phosphate heptaprenyltransferase</fullName>
    </alternativeName>
</protein>
<dbReference type="UniPathway" id="UPA00940"/>
<evidence type="ECO:0000313" key="10">
    <source>
        <dbReference type="EMBL" id="OUM84431.1"/>
    </source>
</evidence>
<dbReference type="InterPro" id="IPR008205">
    <property type="entry name" value="GGGP_HepGP_synthase"/>
</dbReference>
<dbReference type="Proteomes" id="UP000196475">
    <property type="component" value="Unassembled WGS sequence"/>
</dbReference>
<dbReference type="PANTHER" id="PTHR40029:SF2">
    <property type="entry name" value="HEPTAPRENYLGLYCERYL PHOSPHATE SYNTHASE"/>
    <property type="match status" value="1"/>
</dbReference>
<dbReference type="EC" id="2.5.1.n9" evidence="9"/>
<evidence type="ECO:0000313" key="11">
    <source>
        <dbReference type="Proteomes" id="UP000196475"/>
    </source>
</evidence>
<keyword evidence="6 9" id="KW-0594">Phospholipid biosynthesis</keyword>
<dbReference type="EMBL" id="LZRT01000130">
    <property type="protein sequence ID" value="OUM84431.1"/>
    <property type="molecule type" value="Genomic_DNA"/>
</dbReference>